<organism evidence="1 2">
    <name type="scientific">Pochonia chlamydosporia 170</name>
    <dbReference type="NCBI Taxonomy" id="1380566"/>
    <lineage>
        <taxon>Eukaryota</taxon>
        <taxon>Fungi</taxon>
        <taxon>Dikarya</taxon>
        <taxon>Ascomycota</taxon>
        <taxon>Pezizomycotina</taxon>
        <taxon>Sordariomycetes</taxon>
        <taxon>Hypocreomycetidae</taxon>
        <taxon>Hypocreales</taxon>
        <taxon>Clavicipitaceae</taxon>
        <taxon>Pochonia</taxon>
    </lineage>
</organism>
<dbReference type="Proteomes" id="UP000078397">
    <property type="component" value="Unassembled WGS sequence"/>
</dbReference>
<comment type="caution">
    <text evidence="1">The sequence shown here is derived from an EMBL/GenBank/DDBJ whole genome shotgun (WGS) entry which is preliminary data.</text>
</comment>
<dbReference type="AlphaFoldDB" id="A0A179FHW3"/>
<evidence type="ECO:0000313" key="1">
    <source>
        <dbReference type="EMBL" id="OAQ65017.1"/>
    </source>
</evidence>
<accession>A0A179FHW3</accession>
<protein>
    <submittedName>
        <fullName evidence="1">Uncharacterized protein</fullName>
    </submittedName>
</protein>
<proteinExistence type="predicted"/>
<evidence type="ECO:0000313" key="2">
    <source>
        <dbReference type="Proteomes" id="UP000078397"/>
    </source>
</evidence>
<name>A0A179FHW3_METCM</name>
<reference evidence="1 2" key="1">
    <citation type="journal article" date="2016" name="PLoS Pathog.">
        <title>Biosynthesis of antibiotic leucinostatins in bio-control fungus Purpureocillium lilacinum and their inhibition on phytophthora revealed by genome mining.</title>
        <authorList>
            <person name="Wang G."/>
            <person name="Liu Z."/>
            <person name="Lin R."/>
            <person name="Li E."/>
            <person name="Mao Z."/>
            <person name="Ling J."/>
            <person name="Yang Y."/>
            <person name="Yin W.B."/>
            <person name="Xie B."/>
        </authorList>
    </citation>
    <scope>NUCLEOTIDE SEQUENCE [LARGE SCALE GENOMIC DNA]</scope>
    <source>
        <strain evidence="1">170</strain>
    </source>
</reference>
<dbReference type="KEGG" id="pchm:VFPPC_16297"/>
<keyword evidence="2" id="KW-1185">Reference proteome</keyword>
<dbReference type="EMBL" id="LSBJ02000005">
    <property type="protein sequence ID" value="OAQ65017.1"/>
    <property type="molecule type" value="Genomic_DNA"/>
</dbReference>
<gene>
    <name evidence="1" type="ORF">VFPPC_16297</name>
</gene>
<sequence>MSTEHCFWDHSENFTFTVHVCEMYLYMQTFISWIQHHHTIPYHTIPWVPVPFGICPLIVLDPRFCSDGKSPVASVCLPGVLCFQVVKFGSLDTFPIVSSSVQAQG</sequence>
<dbReference type="GeneID" id="28858044"/>
<dbReference type="RefSeq" id="XP_018142331.1">
    <property type="nucleotide sequence ID" value="XM_018294050.1"/>
</dbReference>